<evidence type="ECO:0000256" key="1">
    <source>
        <dbReference type="SAM" id="MobiDB-lite"/>
    </source>
</evidence>
<feature type="region of interest" description="Disordered" evidence="1">
    <location>
        <begin position="1"/>
        <end position="42"/>
    </location>
</feature>
<accession>A0A8W8ISP8</accession>
<reference evidence="2" key="1">
    <citation type="submission" date="2022-08" db="UniProtKB">
        <authorList>
            <consortium name="EnsemblMetazoa"/>
        </authorList>
    </citation>
    <scope>IDENTIFICATION</scope>
    <source>
        <strain evidence="2">05x7-T-G4-1.051#20</strain>
    </source>
</reference>
<protein>
    <submittedName>
        <fullName evidence="2">Uncharacterized protein</fullName>
    </submittedName>
</protein>
<dbReference type="EnsemblMetazoa" id="G15687.1">
    <property type="protein sequence ID" value="G15687.1:cds"/>
    <property type="gene ID" value="G15687"/>
</dbReference>
<evidence type="ECO:0000313" key="3">
    <source>
        <dbReference type="Proteomes" id="UP000005408"/>
    </source>
</evidence>
<keyword evidence="3" id="KW-1185">Reference proteome</keyword>
<proteinExistence type="predicted"/>
<organism evidence="2 3">
    <name type="scientific">Magallana gigas</name>
    <name type="common">Pacific oyster</name>
    <name type="synonym">Crassostrea gigas</name>
    <dbReference type="NCBI Taxonomy" id="29159"/>
    <lineage>
        <taxon>Eukaryota</taxon>
        <taxon>Metazoa</taxon>
        <taxon>Spiralia</taxon>
        <taxon>Lophotrochozoa</taxon>
        <taxon>Mollusca</taxon>
        <taxon>Bivalvia</taxon>
        <taxon>Autobranchia</taxon>
        <taxon>Pteriomorphia</taxon>
        <taxon>Ostreida</taxon>
        <taxon>Ostreoidea</taxon>
        <taxon>Ostreidae</taxon>
        <taxon>Magallana</taxon>
    </lineage>
</organism>
<sequence length="128" mass="15123">MANRRKKAKDPEEAQDLLQQPSPKPVDDPLEPDDEGDKVKFKRQKAKFYYDRTTKELPELEIGQPVRMRATTDPEKKWSYGTCVDNVGKRSYLVEVNNRQYRRNRKDLRATKEPQNANTQPLPEYDVW</sequence>
<dbReference type="Proteomes" id="UP000005408">
    <property type="component" value="Unassembled WGS sequence"/>
</dbReference>
<dbReference type="PANTHER" id="PTHR33244">
    <property type="entry name" value="INTEGRASE CATALYTIC DOMAIN-CONTAINING PROTEIN-RELATED"/>
    <property type="match status" value="1"/>
</dbReference>
<feature type="region of interest" description="Disordered" evidence="1">
    <location>
        <begin position="103"/>
        <end position="128"/>
    </location>
</feature>
<dbReference type="PANTHER" id="PTHR33244:SF3">
    <property type="entry name" value="PEPTIDASE A2 DOMAIN-CONTAINING PROTEIN"/>
    <property type="match status" value="1"/>
</dbReference>
<dbReference type="AlphaFoldDB" id="A0A8W8ISP8"/>
<name>A0A8W8ISP8_MAGGI</name>
<evidence type="ECO:0000313" key="2">
    <source>
        <dbReference type="EnsemblMetazoa" id="G15687.1:cds"/>
    </source>
</evidence>